<dbReference type="eggNOG" id="ENOG5034762">
    <property type="taxonomic scope" value="Bacteria"/>
</dbReference>
<accession>A9IVU7</accession>
<dbReference type="AlphaFoldDB" id="A9IVU7"/>
<protein>
    <submittedName>
        <fullName evidence="1">Uncharacterized protein</fullName>
    </submittedName>
</protein>
<dbReference type="RefSeq" id="WP_012231943.1">
    <property type="nucleotide sequence ID" value="NC_010161.1"/>
</dbReference>
<name>A9IVU7_BART1</name>
<dbReference type="EMBL" id="AM260525">
    <property type="protein sequence ID" value="CAK01803.1"/>
    <property type="molecule type" value="Genomic_DNA"/>
</dbReference>
<dbReference type="Proteomes" id="UP000001592">
    <property type="component" value="Chromosome"/>
</dbReference>
<keyword evidence="2" id="KW-1185">Reference proteome</keyword>
<dbReference type="HOGENOM" id="CLU_686716_0_0_5"/>
<gene>
    <name evidence="1" type="ordered locus">BT_1447</name>
</gene>
<evidence type="ECO:0000313" key="2">
    <source>
        <dbReference type="Proteomes" id="UP000001592"/>
    </source>
</evidence>
<reference evidence="1 2" key="1">
    <citation type="journal article" date="2007" name="Nat. Genet.">
        <title>Genomic analysis of Bartonella identifies type IV secretion systems as host adaptability factors.</title>
        <authorList>
            <person name="Saenz H.L."/>
            <person name="Engel P."/>
            <person name="Stoeckli M.C."/>
            <person name="Lanz C."/>
            <person name="Raddatz G."/>
            <person name="Vayssier-Taussat M."/>
            <person name="Birtles R."/>
            <person name="Schuster S.C."/>
            <person name="Dehio C."/>
        </authorList>
    </citation>
    <scope>NUCLEOTIDE SEQUENCE [LARGE SCALE GENOMIC DNA]</scope>
    <source>
        <strain evidence="2">DSM 28219 / CCUG 45778 / CIP 105476 / IBS 506</strain>
    </source>
</reference>
<sequence length="401" mass="45949">MKKSEALLSIVNLVDKFRMRQERDGSIKEPTLADNNMISELITLLNHHANILDGLSPKLLAITSEDLHQWMLSGFTTPPKFDNTLAAFKAPLPDAPLFFLAPMRATNGPDPEGFRLELVTGYRHETTYLADASKYTNNYVSPFQCIKMGIASKGFLEGNCIVLFPESVATAKKIDKQAFALFFFSKFFDIYNKQTIVEAERLLGRDSKFLFGQLYSRNLSKEDIYDIRCLWGYYHDYAHHTGPRPLDKNLYIKLNWFTGLLEEIKVDLITVRMMLQNHPKFWKEITEFVLLERIFRYPKGSDQHMTFDAGTGILLFEILMRNKALIETDRGYLQFDLERLEAVIVLMIADIEALETLDDDAYLAGAKDYIQNNLGKPQTSQSRFNFSTSSYAQRVIGGLSH</sequence>
<dbReference type="InterPro" id="IPR046306">
    <property type="entry name" value="DUF6421"/>
</dbReference>
<organism evidence="1 2">
    <name type="scientific">Bartonella tribocorum (strain DSM 28219 / CCUG 45778 / CIP 105476 / IBS 506)</name>
    <dbReference type="NCBI Taxonomy" id="382640"/>
    <lineage>
        <taxon>Bacteria</taxon>
        <taxon>Pseudomonadati</taxon>
        <taxon>Pseudomonadota</taxon>
        <taxon>Alphaproteobacteria</taxon>
        <taxon>Hyphomicrobiales</taxon>
        <taxon>Bartonellaceae</taxon>
        <taxon>Bartonella</taxon>
    </lineage>
</organism>
<proteinExistence type="predicted"/>
<evidence type="ECO:0000313" key="1">
    <source>
        <dbReference type="EMBL" id="CAK01803.1"/>
    </source>
</evidence>
<dbReference type="Pfam" id="PF19985">
    <property type="entry name" value="DUF6421"/>
    <property type="match status" value="1"/>
</dbReference>
<dbReference type="KEGG" id="btr:BT_1447"/>